<dbReference type="InterPro" id="IPR014942">
    <property type="entry name" value="AbiEii"/>
</dbReference>
<keyword evidence="2" id="KW-1185">Reference proteome</keyword>
<name>A0ABP8G254_9BACT</name>
<reference evidence="2" key="1">
    <citation type="journal article" date="2019" name="Int. J. Syst. Evol. Microbiol.">
        <title>The Global Catalogue of Microorganisms (GCM) 10K type strain sequencing project: providing services to taxonomists for standard genome sequencing and annotation.</title>
        <authorList>
            <consortium name="The Broad Institute Genomics Platform"/>
            <consortium name="The Broad Institute Genome Sequencing Center for Infectious Disease"/>
            <person name="Wu L."/>
            <person name="Ma J."/>
        </authorList>
    </citation>
    <scope>NUCLEOTIDE SEQUENCE [LARGE SCALE GENOMIC DNA]</scope>
    <source>
        <strain evidence="2">JCM 17664</strain>
    </source>
</reference>
<dbReference type="Gene3D" id="3.10.450.620">
    <property type="entry name" value="JHP933, nucleotidyltransferase-like core domain"/>
    <property type="match status" value="1"/>
</dbReference>
<protein>
    <submittedName>
        <fullName evidence="1">Nucleotidyl transferase AbiEii/AbiGii toxin family protein</fullName>
    </submittedName>
</protein>
<dbReference type="Pfam" id="PF08843">
    <property type="entry name" value="AbiEii"/>
    <property type="match status" value="1"/>
</dbReference>
<accession>A0ABP8G254</accession>
<keyword evidence="1" id="KW-0808">Transferase</keyword>
<dbReference type="GO" id="GO:0016740">
    <property type="term" value="F:transferase activity"/>
    <property type="evidence" value="ECO:0007669"/>
    <property type="project" value="UniProtKB-KW"/>
</dbReference>
<proteinExistence type="predicted"/>
<evidence type="ECO:0000313" key="1">
    <source>
        <dbReference type="EMBL" id="GAA4315738.1"/>
    </source>
</evidence>
<sequence length="309" mass="35593">MNLFPDKDLIEEVALQKGIQSAFVEKDWYVTQVLRKIIEYHFEDFQIVFTGGTALSKAHKLIQRFSEDIDFRVIVPPNLATESKSRQSRILSVFKNEVVAYLKTEFPIDKDKIFARNGNQFFSIEFYYPTLFTRSDVLRPHLLIEFTVANSLLPVVSLPVSSFINELSGNTPEIEIVGCTDPVESAIDKLSAITWRIAERERGQQNDDPDIVRHIHDLSILSELAIRHAEFRRLAIEVMTKDEARAKKTKGRSVKEKFEIVLNILHEDKEYPEEYDRFVKGMSYAPNASIASFPEAVEALQKLIHYILQ</sequence>
<gene>
    <name evidence="1" type="ORF">GCM10023143_27280</name>
</gene>
<dbReference type="EMBL" id="BAABFN010000007">
    <property type="protein sequence ID" value="GAA4315738.1"/>
    <property type="molecule type" value="Genomic_DNA"/>
</dbReference>
<dbReference type="RefSeq" id="WP_344980249.1">
    <property type="nucleotide sequence ID" value="NZ_BAABFN010000007.1"/>
</dbReference>
<dbReference type="Proteomes" id="UP001501207">
    <property type="component" value="Unassembled WGS sequence"/>
</dbReference>
<evidence type="ECO:0000313" key="2">
    <source>
        <dbReference type="Proteomes" id="UP001501207"/>
    </source>
</evidence>
<organism evidence="1 2">
    <name type="scientific">Compostibacter hankyongensis</name>
    <dbReference type="NCBI Taxonomy" id="1007089"/>
    <lineage>
        <taxon>Bacteria</taxon>
        <taxon>Pseudomonadati</taxon>
        <taxon>Bacteroidota</taxon>
        <taxon>Chitinophagia</taxon>
        <taxon>Chitinophagales</taxon>
        <taxon>Chitinophagaceae</taxon>
        <taxon>Compostibacter</taxon>
    </lineage>
</organism>
<comment type="caution">
    <text evidence="1">The sequence shown here is derived from an EMBL/GenBank/DDBJ whole genome shotgun (WGS) entry which is preliminary data.</text>
</comment>